<dbReference type="KEGG" id="nnu:104588677"/>
<dbReference type="GeneID" id="104588677"/>
<dbReference type="RefSeq" id="XP_010245003.1">
    <property type="nucleotide sequence ID" value="XM_010246701.2"/>
</dbReference>
<feature type="compositionally biased region" description="Polar residues" evidence="1">
    <location>
        <begin position="414"/>
        <end position="442"/>
    </location>
</feature>
<feature type="region of interest" description="Disordered" evidence="1">
    <location>
        <begin position="395"/>
        <end position="462"/>
    </location>
</feature>
<feature type="compositionally biased region" description="Low complexity" evidence="1">
    <location>
        <begin position="325"/>
        <end position="343"/>
    </location>
</feature>
<dbReference type="Proteomes" id="UP000189703">
    <property type="component" value="Unplaced"/>
</dbReference>
<evidence type="ECO:0000313" key="2">
    <source>
        <dbReference type="Proteomes" id="UP000189703"/>
    </source>
</evidence>
<feature type="compositionally biased region" description="Polar residues" evidence="1">
    <location>
        <begin position="507"/>
        <end position="521"/>
    </location>
</feature>
<sequence length="669" mass="72210">MDDGEKNDLKIERLHLIDVSSMDDCLIASPSGSLQDLQFQSSGFSQSSKKHGNFQLSEARHARENDLVYLPQEMGQESQLSESSERDRTRKVGNYNLRKSLAWDNAFFTSAGVLDPDELSLINSGFNEAKTHLLPAIQEDVQQPTESISTLDSDILTLESLEVNLFGDIRASIQKFKGASNGKYPTSKGRGQPESQMKQISNSRKQTISLQGSGKIKEVSVHPRAVQAAATSGEPDTSSLRPPKTVGKVNRISAAPTKRTSLGTNHAKVENCTAKAGSGRGVSTLLSKRPGIADSSSGISRSSPKSSSGSPLVIKVESTAFYSSNNKSVTTSSGSSGKSLLNSRRTKIDCRNISPPSSGSTPKTPLRISSRNKIAAGSSHLSTYLMSMSKPSSSILPASSMDGWSSESSSSTSAINQRSYSSKASIDVSSPQRDVSLDSGSPRSLDMQTHPHDQLIPPSQRSDKICLGTGIPSYSISNKVSGSVKPSGLRMPSPKIGFFDTDKPMGRTSSGGPQHHSTVRSGLSRHESGIGNYNVGAMKTKQGIAIEDHACLFSEVRGSSRNDTKNHSKTWEVGGEVPDRIPQNIVSGLIPESGIQVELKNTLGAENMRQFHVMNLEISPKRFRGLHVSKEKENLFHFEVDNLAKHLVDMDLNNSVKELYGEEKLCFIG</sequence>
<reference evidence="3" key="1">
    <citation type="submission" date="2025-08" db="UniProtKB">
        <authorList>
            <consortium name="RefSeq"/>
        </authorList>
    </citation>
    <scope>IDENTIFICATION</scope>
</reference>
<dbReference type="eggNOG" id="ENOG502QR5K">
    <property type="taxonomic scope" value="Eukaryota"/>
</dbReference>
<evidence type="ECO:0000256" key="1">
    <source>
        <dbReference type="SAM" id="MobiDB-lite"/>
    </source>
</evidence>
<feature type="region of interest" description="Disordered" evidence="1">
    <location>
        <begin position="274"/>
        <end position="311"/>
    </location>
</feature>
<dbReference type="InterPro" id="IPR045882">
    <property type="entry name" value="GPT1/2"/>
</dbReference>
<feature type="region of interest" description="Disordered" evidence="1">
    <location>
        <begin position="325"/>
        <end position="370"/>
    </location>
</feature>
<dbReference type="PANTHER" id="PTHR33737:SF2">
    <property type="entry name" value="OS12G0102700 PROTEIN"/>
    <property type="match status" value="1"/>
</dbReference>
<accession>A0A1U7Z2W8</accession>
<feature type="compositionally biased region" description="Low complexity" evidence="1">
    <location>
        <begin position="354"/>
        <end position="365"/>
    </location>
</feature>
<dbReference type="PANTHER" id="PTHR33737">
    <property type="entry name" value="OS05G0121800 PROTEIN"/>
    <property type="match status" value="1"/>
</dbReference>
<proteinExistence type="predicted"/>
<dbReference type="OMA" id="TVENETW"/>
<dbReference type="GO" id="GO:0008017">
    <property type="term" value="F:microtubule binding"/>
    <property type="evidence" value="ECO:0007669"/>
    <property type="project" value="InterPro"/>
</dbReference>
<evidence type="ECO:0000313" key="3">
    <source>
        <dbReference type="RefSeq" id="XP_010245003.1"/>
    </source>
</evidence>
<feature type="compositionally biased region" description="Low complexity" evidence="1">
    <location>
        <begin position="295"/>
        <end position="311"/>
    </location>
</feature>
<protein>
    <submittedName>
        <fullName evidence="3">Uncharacterized protein LOC104588677</fullName>
    </submittedName>
</protein>
<dbReference type="OrthoDB" id="1931260at2759"/>
<feature type="compositionally biased region" description="Low complexity" evidence="1">
    <location>
        <begin position="395"/>
        <end position="413"/>
    </location>
</feature>
<name>A0A1U7Z2W8_NELNU</name>
<gene>
    <name evidence="3" type="primary">LOC104588677</name>
</gene>
<feature type="region of interest" description="Disordered" evidence="1">
    <location>
        <begin position="505"/>
        <end position="527"/>
    </location>
</feature>
<dbReference type="AlphaFoldDB" id="A0A1U7Z2W8"/>
<dbReference type="FunCoup" id="A0A1U7Z2W8">
    <property type="interactions" value="853"/>
</dbReference>
<keyword evidence="2" id="KW-1185">Reference proteome</keyword>
<feature type="region of interest" description="Disordered" evidence="1">
    <location>
        <begin position="226"/>
        <end position="247"/>
    </location>
</feature>
<organism evidence="2 3">
    <name type="scientific">Nelumbo nucifera</name>
    <name type="common">Sacred lotus</name>
    <dbReference type="NCBI Taxonomy" id="4432"/>
    <lineage>
        <taxon>Eukaryota</taxon>
        <taxon>Viridiplantae</taxon>
        <taxon>Streptophyta</taxon>
        <taxon>Embryophyta</taxon>
        <taxon>Tracheophyta</taxon>
        <taxon>Spermatophyta</taxon>
        <taxon>Magnoliopsida</taxon>
        <taxon>Proteales</taxon>
        <taxon>Nelumbonaceae</taxon>
        <taxon>Nelumbo</taxon>
    </lineage>
</organism>